<dbReference type="EMBL" id="AFQE01000097">
    <property type="protein sequence ID" value="EGQ76337.1"/>
    <property type="molecule type" value="Genomic_DNA"/>
</dbReference>
<feature type="compositionally biased region" description="Polar residues" evidence="1">
    <location>
        <begin position="23"/>
        <end position="35"/>
    </location>
</feature>
<reference evidence="2 3" key="1">
    <citation type="submission" date="2011-05" db="EMBL/GenBank/DDBJ databases">
        <authorList>
            <person name="Muzny D."/>
            <person name="Qin X."/>
            <person name="Deng J."/>
            <person name="Jiang H."/>
            <person name="Liu Y."/>
            <person name="Qu J."/>
            <person name="Song X.-Z."/>
            <person name="Zhang L."/>
            <person name="Thornton R."/>
            <person name="Coyle M."/>
            <person name="Francisco L."/>
            <person name="Jackson L."/>
            <person name="Javaid M."/>
            <person name="Korchina V."/>
            <person name="Kovar C."/>
            <person name="Mata R."/>
            <person name="Mathew T."/>
            <person name="Ngo R."/>
            <person name="Nguyen L."/>
            <person name="Nguyen N."/>
            <person name="Okwuonu G."/>
            <person name="Ongeri F."/>
            <person name="Pham C."/>
            <person name="Simmons D."/>
            <person name="Wilczek-Boney K."/>
            <person name="Hale W."/>
            <person name="Jakkamsetti A."/>
            <person name="Pham P."/>
            <person name="Ruth R."/>
            <person name="San Lucas F."/>
            <person name="Warren J."/>
            <person name="Zhang J."/>
            <person name="Zhao Z."/>
            <person name="Zhou C."/>
            <person name="Zhu D."/>
            <person name="Lee S."/>
            <person name="Bess C."/>
            <person name="Blankenburg K."/>
            <person name="Forbes L."/>
            <person name="Fu Q."/>
            <person name="Gubbala S."/>
            <person name="Hirani K."/>
            <person name="Jayaseelan J.C."/>
            <person name="Lara F."/>
            <person name="Munidasa M."/>
            <person name="Palculict T."/>
            <person name="Patil S."/>
            <person name="Pu L.-L."/>
            <person name="Saada N."/>
            <person name="Tang L."/>
            <person name="Weissenberger G."/>
            <person name="Zhu Y."/>
            <person name="Hemphill L."/>
            <person name="Shang Y."/>
            <person name="Youmans B."/>
            <person name="Ayvaz T."/>
            <person name="Ross M."/>
            <person name="Santibanez J."/>
            <person name="Aqrawi P."/>
            <person name="Gross S."/>
            <person name="Joshi V."/>
            <person name="Fowler G."/>
            <person name="Nazareth L."/>
            <person name="Reid J."/>
            <person name="Worley K."/>
            <person name="Petrosino J."/>
            <person name="Highlander S."/>
            <person name="Gibbs R."/>
        </authorList>
    </citation>
    <scope>NUCLEOTIDE SEQUENCE [LARGE SCALE GENOMIC DNA]</scope>
    <source>
        <strain evidence="2 3">ATCC 33926</strain>
    </source>
</reference>
<accession>A0AA36UI49</accession>
<dbReference type="Proteomes" id="UP000004982">
    <property type="component" value="Unassembled WGS sequence"/>
</dbReference>
<name>A0AA36UI49_9NEIS</name>
<comment type="caution">
    <text evidence="2">The sequence shown here is derived from an EMBL/GenBank/DDBJ whole genome shotgun (WGS) entry which is preliminary data.</text>
</comment>
<protein>
    <submittedName>
        <fullName evidence="2">Peptide chain release factor RF2</fullName>
    </submittedName>
</protein>
<evidence type="ECO:0000256" key="1">
    <source>
        <dbReference type="SAM" id="MobiDB-lite"/>
    </source>
</evidence>
<evidence type="ECO:0000313" key="3">
    <source>
        <dbReference type="Proteomes" id="UP000004982"/>
    </source>
</evidence>
<gene>
    <name evidence="2" type="primary">prfB3</name>
    <name evidence="2" type="ORF">HMPREF9418_1980</name>
</gene>
<evidence type="ECO:0000313" key="2">
    <source>
        <dbReference type="EMBL" id="EGQ76337.1"/>
    </source>
</evidence>
<organism evidence="2 3">
    <name type="scientific">Neisseria macacae ATCC 33926</name>
    <dbReference type="NCBI Taxonomy" id="997348"/>
    <lineage>
        <taxon>Bacteria</taxon>
        <taxon>Pseudomonadati</taxon>
        <taxon>Pseudomonadota</taxon>
        <taxon>Betaproteobacteria</taxon>
        <taxon>Neisseriales</taxon>
        <taxon>Neisseriaceae</taxon>
        <taxon>Neisseria</taxon>
    </lineage>
</organism>
<sequence length="59" mass="6524">MTRIQEANRIWCGKTAKPKPIQTAKNQRSSETQYLENDKKDGNSGSAPSPRLLGTNHVA</sequence>
<proteinExistence type="predicted"/>
<feature type="region of interest" description="Disordered" evidence="1">
    <location>
        <begin position="1"/>
        <end position="59"/>
    </location>
</feature>
<dbReference type="AlphaFoldDB" id="A0AA36UI49"/>